<dbReference type="InterPro" id="IPR010982">
    <property type="entry name" value="Lambda_DNA-bd_dom_sf"/>
</dbReference>
<name>A0A318T5X2_9HYPH</name>
<dbReference type="PROSITE" id="PS50943">
    <property type="entry name" value="HTH_CROC1"/>
    <property type="match status" value="1"/>
</dbReference>
<gene>
    <name evidence="2" type="ORF">C7477_103145</name>
</gene>
<dbReference type="RefSeq" id="WP_110749105.1">
    <property type="nucleotide sequence ID" value="NZ_QJTF01000003.1"/>
</dbReference>
<dbReference type="InterPro" id="IPR001387">
    <property type="entry name" value="Cro/C1-type_HTH"/>
</dbReference>
<dbReference type="Pfam" id="PF01381">
    <property type="entry name" value="HTH_3"/>
    <property type="match status" value="1"/>
</dbReference>
<dbReference type="EMBL" id="QJTF01000003">
    <property type="protein sequence ID" value="PYE89637.1"/>
    <property type="molecule type" value="Genomic_DNA"/>
</dbReference>
<protein>
    <submittedName>
        <fullName evidence="2">Helix-turn-helix protein</fullName>
    </submittedName>
</protein>
<evidence type="ECO:0000259" key="1">
    <source>
        <dbReference type="PROSITE" id="PS50943"/>
    </source>
</evidence>
<dbReference type="SMART" id="SM00530">
    <property type="entry name" value="HTH_XRE"/>
    <property type="match status" value="1"/>
</dbReference>
<keyword evidence="3" id="KW-1185">Reference proteome</keyword>
<feature type="domain" description="HTH cro/C1-type" evidence="1">
    <location>
        <begin position="22"/>
        <end position="76"/>
    </location>
</feature>
<sequence>MTSTPQIEIDEDAVDRAVGVNLRRIRNARAMSQETLGNACGITFQQIQKYEKGANRISASRLHSFARILECTIPDFFDEVDDSEIKPIGPVPSEALHLGGMIMGMPAPVKKHMTGLVRELSERFAGGLQSDQAQP</sequence>
<reference evidence="2 3" key="1">
    <citation type="submission" date="2018-06" db="EMBL/GenBank/DDBJ databases">
        <title>Genomic Encyclopedia of Type Strains, Phase III (KMG-III): the genomes of soil and plant-associated and newly described type strains.</title>
        <authorList>
            <person name="Whitman W."/>
        </authorList>
    </citation>
    <scope>NUCLEOTIDE SEQUENCE [LARGE SCALE GENOMIC DNA]</scope>
    <source>
        <strain evidence="2 3">ORS 1419</strain>
    </source>
</reference>
<comment type="caution">
    <text evidence="2">The sequence shown here is derived from an EMBL/GenBank/DDBJ whole genome shotgun (WGS) entry which is preliminary data.</text>
</comment>
<dbReference type="Proteomes" id="UP000247454">
    <property type="component" value="Unassembled WGS sequence"/>
</dbReference>
<accession>A0A318T5X2</accession>
<organism evidence="2 3">
    <name type="scientific">Phyllobacterium leguminum</name>
    <dbReference type="NCBI Taxonomy" id="314237"/>
    <lineage>
        <taxon>Bacteria</taxon>
        <taxon>Pseudomonadati</taxon>
        <taxon>Pseudomonadota</taxon>
        <taxon>Alphaproteobacteria</taxon>
        <taxon>Hyphomicrobiales</taxon>
        <taxon>Phyllobacteriaceae</taxon>
        <taxon>Phyllobacterium</taxon>
    </lineage>
</organism>
<proteinExistence type="predicted"/>
<evidence type="ECO:0000313" key="3">
    <source>
        <dbReference type="Proteomes" id="UP000247454"/>
    </source>
</evidence>
<evidence type="ECO:0000313" key="2">
    <source>
        <dbReference type="EMBL" id="PYE89637.1"/>
    </source>
</evidence>
<dbReference type="CDD" id="cd00093">
    <property type="entry name" value="HTH_XRE"/>
    <property type="match status" value="1"/>
</dbReference>
<dbReference type="SUPFAM" id="SSF47413">
    <property type="entry name" value="lambda repressor-like DNA-binding domains"/>
    <property type="match status" value="1"/>
</dbReference>
<dbReference type="OrthoDB" id="9797172at2"/>
<dbReference type="AlphaFoldDB" id="A0A318T5X2"/>
<dbReference type="GO" id="GO:0003677">
    <property type="term" value="F:DNA binding"/>
    <property type="evidence" value="ECO:0007669"/>
    <property type="project" value="InterPro"/>
</dbReference>
<dbReference type="Gene3D" id="1.10.260.40">
    <property type="entry name" value="lambda repressor-like DNA-binding domains"/>
    <property type="match status" value="1"/>
</dbReference>